<gene>
    <name evidence="2" type="ORF">ANN_23921</name>
</gene>
<evidence type="ECO:0000256" key="1">
    <source>
        <dbReference type="SAM" id="MobiDB-lite"/>
    </source>
</evidence>
<accession>A0ABQ8S1Y9</accession>
<dbReference type="EMBL" id="JAJSOF020000037">
    <property type="protein sequence ID" value="KAJ4427912.1"/>
    <property type="molecule type" value="Genomic_DNA"/>
</dbReference>
<name>A0ABQ8S1Y9_PERAM</name>
<comment type="caution">
    <text evidence="2">The sequence shown here is derived from an EMBL/GenBank/DDBJ whole genome shotgun (WGS) entry which is preliminary data.</text>
</comment>
<protein>
    <submittedName>
        <fullName evidence="2">Uncharacterized protein</fullName>
    </submittedName>
</protein>
<proteinExistence type="predicted"/>
<keyword evidence="3" id="KW-1185">Reference proteome</keyword>
<dbReference type="Proteomes" id="UP001148838">
    <property type="component" value="Unassembled WGS sequence"/>
</dbReference>
<reference evidence="2 3" key="1">
    <citation type="journal article" date="2022" name="Allergy">
        <title>Genome assembly and annotation of Periplaneta americana reveal a comprehensive cockroach allergen profile.</title>
        <authorList>
            <person name="Wang L."/>
            <person name="Xiong Q."/>
            <person name="Saelim N."/>
            <person name="Wang L."/>
            <person name="Nong W."/>
            <person name="Wan A.T."/>
            <person name="Shi M."/>
            <person name="Liu X."/>
            <person name="Cao Q."/>
            <person name="Hui J.H.L."/>
            <person name="Sookrung N."/>
            <person name="Leung T.F."/>
            <person name="Tungtrongchitr A."/>
            <person name="Tsui S.K.W."/>
        </authorList>
    </citation>
    <scope>NUCLEOTIDE SEQUENCE [LARGE SCALE GENOMIC DNA]</scope>
    <source>
        <strain evidence="2">PWHHKU_190912</strain>
    </source>
</reference>
<feature type="compositionally biased region" description="Basic and acidic residues" evidence="1">
    <location>
        <begin position="178"/>
        <end position="196"/>
    </location>
</feature>
<organism evidence="2 3">
    <name type="scientific">Periplaneta americana</name>
    <name type="common">American cockroach</name>
    <name type="synonym">Blatta americana</name>
    <dbReference type="NCBI Taxonomy" id="6978"/>
    <lineage>
        <taxon>Eukaryota</taxon>
        <taxon>Metazoa</taxon>
        <taxon>Ecdysozoa</taxon>
        <taxon>Arthropoda</taxon>
        <taxon>Hexapoda</taxon>
        <taxon>Insecta</taxon>
        <taxon>Pterygota</taxon>
        <taxon>Neoptera</taxon>
        <taxon>Polyneoptera</taxon>
        <taxon>Dictyoptera</taxon>
        <taxon>Blattodea</taxon>
        <taxon>Blattoidea</taxon>
        <taxon>Blattidae</taxon>
        <taxon>Blattinae</taxon>
        <taxon>Periplaneta</taxon>
    </lineage>
</organism>
<feature type="region of interest" description="Disordered" evidence="1">
    <location>
        <begin position="150"/>
        <end position="196"/>
    </location>
</feature>
<sequence>MAGLCEGGNEPLGSLRAICNECNKPRRTSVCNAVTEAGKQSLAEQQKRARILSLCIRAKHEFWSLCVFLSLRGNEKSDLAMLLLRIRLKGRLVNNRKISTTKGTQRDLLMCLGPSILLVGMPFLSTVSRFARPGPLLALCDDFLSTKNDAETDQEEDKELGGSLAEKKLPFEGCNGRNGEREKSSGQKKISDDKRY</sequence>
<evidence type="ECO:0000313" key="3">
    <source>
        <dbReference type="Proteomes" id="UP001148838"/>
    </source>
</evidence>
<evidence type="ECO:0000313" key="2">
    <source>
        <dbReference type="EMBL" id="KAJ4427912.1"/>
    </source>
</evidence>